<gene>
    <name evidence="1" type="ORF">KQP74_15710</name>
</gene>
<dbReference type="AlphaFoldDB" id="A0AB38U990"/>
<evidence type="ECO:0000313" key="2">
    <source>
        <dbReference type="Proteomes" id="UP001162960"/>
    </source>
</evidence>
<dbReference type="Proteomes" id="UP001162960">
    <property type="component" value="Chromosome"/>
</dbReference>
<proteinExistence type="predicted"/>
<name>A0AB38U990_BACT4</name>
<dbReference type="EMBL" id="CP083685">
    <property type="protein sequence ID" value="UYU89391.1"/>
    <property type="molecule type" value="Genomic_DNA"/>
</dbReference>
<reference evidence="1" key="1">
    <citation type="submission" date="2021-06" db="EMBL/GenBank/DDBJ databases">
        <title>Interrogation of the integrated mobile genetic elements in gut-associated Bacteroides with a consensus prediction approach.</title>
        <authorList>
            <person name="Campbell D.E."/>
            <person name="Leigh J.R."/>
            <person name="Kim T."/>
            <person name="England W."/>
            <person name="Whitaker R.J."/>
            <person name="Degnan P.H."/>
        </authorList>
    </citation>
    <scope>NUCLEOTIDE SEQUENCE</scope>
    <source>
        <strain evidence="1">VPI-3443</strain>
    </source>
</reference>
<organism evidence="1 2">
    <name type="scientific">Bacteroides thetaiotaomicron</name>
    <dbReference type="NCBI Taxonomy" id="818"/>
    <lineage>
        <taxon>Bacteria</taxon>
        <taxon>Pseudomonadati</taxon>
        <taxon>Bacteroidota</taxon>
        <taxon>Bacteroidia</taxon>
        <taxon>Bacteroidales</taxon>
        <taxon>Bacteroidaceae</taxon>
        <taxon>Bacteroides</taxon>
    </lineage>
</organism>
<evidence type="ECO:0000313" key="1">
    <source>
        <dbReference type="EMBL" id="UYU89391.1"/>
    </source>
</evidence>
<sequence>MIKKYAYVIGIDTGVDTGVATWNVAARKFELIKTTAIHKAMMYVKQMYDTYGGSILVRVEDPRLRKWFQSNYKSRDEERKMLQGVGSVKRDAHIWDDFLKDTGIPYEMTHPKDSKTKLNALSFKRLTKYEKRTSEHSRDAAMLVFGY</sequence>
<dbReference type="RefSeq" id="WP_119979651.1">
    <property type="nucleotide sequence ID" value="NZ_CP083685.1"/>
</dbReference>
<protein>
    <submittedName>
        <fullName evidence="1">Uncharacterized protein</fullName>
    </submittedName>
</protein>
<accession>A0AB38U990</accession>